<proteinExistence type="predicted"/>
<evidence type="ECO:0008006" key="4">
    <source>
        <dbReference type="Google" id="ProtNLM"/>
    </source>
</evidence>
<reference evidence="2 3" key="1">
    <citation type="submission" date="2023-10" db="EMBL/GenBank/DDBJ databases">
        <title>Veillonella sp. nov., isolated from a pig farm feces dump.</title>
        <authorList>
            <person name="Chang Y.-H."/>
        </authorList>
    </citation>
    <scope>NUCLEOTIDE SEQUENCE [LARGE SCALE GENOMIC DNA]</scope>
    <source>
        <strain evidence="2 3">YH-vei2233</strain>
    </source>
</reference>
<keyword evidence="1" id="KW-0472">Membrane</keyword>
<dbReference type="RefSeq" id="WP_295190977.1">
    <property type="nucleotide sequence ID" value="NZ_JAWJZB010000003.1"/>
</dbReference>
<name>A0ABU3Z836_9FIRM</name>
<keyword evidence="1" id="KW-0812">Transmembrane</keyword>
<comment type="caution">
    <text evidence="2">The sequence shown here is derived from an EMBL/GenBank/DDBJ whole genome shotgun (WGS) entry which is preliminary data.</text>
</comment>
<evidence type="ECO:0000256" key="1">
    <source>
        <dbReference type="SAM" id="Phobius"/>
    </source>
</evidence>
<feature type="transmembrane region" description="Helical" evidence="1">
    <location>
        <begin position="31"/>
        <end position="52"/>
    </location>
</feature>
<protein>
    <recommendedName>
        <fullName evidence="4">Sporulation protein</fullName>
    </recommendedName>
</protein>
<evidence type="ECO:0000313" key="2">
    <source>
        <dbReference type="EMBL" id="MDV5087872.1"/>
    </source>
</evidence>
<dbReference type="EMBL" id="JAWJZB010000003">
    <property type="protein sequence ID" value="MDV5087872.1"/>
    <property type="molecule type" value="Genomic_DNA"/>
</dbReference>
<sequence length="184" mass="21467">MENKMLQRTLRWWAFIWKDIVEIIPVPIKTVYLAIGCWCFIVAIGLVGMVYFHQQYSALYQEWLVVKGDYEEKRILVNSKEAKTIKYFKSQQESAHSMTSHVMMIIKKYPIVVVGTRDLPMDNRTEHITTHQFHSAMEIELIGELMDILQCIDELNAQIIYGVVSIQSMEIKGKSLYVTVRVYG</sequence>
<keyword evidence="3" id="KW-1185">Reference proteome</keyword>
<keyword evidence="1" id="KW-1133">Transmembrane helix</keyword>
<dbReference type="Proteomes" id="UP001272515">
    <property type="component" value="Unassembled WGS sequence"/>
</dbReference>
<gene>
    <name evidence="2" type="ORF">RVY80_03290</name>
</gene>
<organism evidence="2 3">
    <name type="scientific">Veillonella absiana</name>
    <dbReference type="NCBI Taxonomy" id="3079305"/>
    <lineage>
        <taxon>Bacteria</taxon>
        <taxon>Bacillati</taxon>
        <taxon>Bacillota</taxon>
        <taxon>Negativicutes</taxon>
        <taxon>Veillonellales</taxon>
        <taxon>Veillonellaceae</taxon>
        <taxon>Veillonella</taxon>
    </lineage>
</organism>
<accession>A0ABU3Z836</accession>
<evidence type="ECO:0000313" key="3">
    <source>
        <dbReference type="Proteomes" id="UP001272515"/>
    </source>
</evidence>